<evidence type="ECO:0000313" key="7">
    <source>
        <dbReference type="Proteomes" id="UP001249959"/>
    </source>
</evidence>
<dbReference type="SUPFAM" id="SSF50022">
    <property type="entry name" value="ISP domain"/>
    <property type="match status" value="1"/>
</dbReference>
<keyword evidence="3" id="KW-0408">Iron</keyword>
<evidence type="ECO:0000256" key="4">
    <source>
        <dbReference type="ARBA" id="ARBA00023014"/>
    </source>
</evidence>
<keyword evidence="2" id="KW-0479">Metal-binding</keyword>
<proteinExistence type="predicted"/>
<dbReference type="PROSITE" id="PS51296">
    <property type="entry name" value="RIESKE"/>
    <property type="match status" value="1"/>
</dbReference>
<evidence type="ECO:0000313" key="6">
    <source>
        <dbReference type="EMBL" id="MDU0808921.1"/>
    </source>
</evidence>
<dbReference type="PROSITE" id="PS51257">
    <property type="entry name" value="PROKAR_LIPOPROTEIN"/>
    <property type="match status" value="1"/>
</dbReference>
<keyword evidence="4" id="KW-0411">Iron-sulfur</keyword>
<dbReference type="Pfam" id="PF00355">
    <property type="entry name" value="Rieske"/>
    <property type="match status" value="1"/>
</dbReference>
<dbReference type="Proteomes" id="UP001249959">
    <property type="component" value="Unassembled WGS sequence"/>
</dbReference>
<feature type="domain" description="Rieske" evidence="5">
    <location>
        <begin position="70"/>
        <end position="140"/>
    </location>
</feature>
<evidence type="ECO:0000256" key="3">
    <source>
        <dbReference type="ARBA" id="ARBA00023004"/>
    </source>
</evidence>
<accession>A0ABU3TSS6</accession>
<reference evidence="6 7" key="1">
    <citation type="submission" date="2023-09" db="EMBL/GenBank/DDBJ databases">
        <title>Aquirufa genomes.</title>
        <authorList>
            <person name="Pitt A."/>
        </authorList>
    </citation>
    <scope>NUCLEOTIDE SEQUENCE [LARGE SCALE GENOMIC DNA]</scope>
    <source>
        <strain evidence="6 7">LEOWEIH-7C</strain>
    </source>
</reference>
<evidence type="ECO:0000259" key="5">
    <source>
        <dbReference type="PROSITE" id="PS51296"/>
    </source>
</evidence>
<dbReference type="InterPro" id="IPR036922">
    <property type="entry name" value="Rieske_2Fe-2S_sf"/>
</dbReference>
<evidence type="ECO:0000256" key="2">
    <source>
        <dbReference type="ARBA" id="ARBA00022723"/>
    </source>
</evidence>
<keyword evidence="1" id="KW-0001">2Fe-2S</keyword>
<dbReference type="InterPro" id="IPR017941">
    <property type="entry name" value="Rieske_2Fe-2S"/>
</dbReference>
<dbReference type="EMBL" id="JAVNWW010000003">
    <property type="protein sequence ID" value="MDU0808921.1"/>
    <property type="molecule type" value="Genomic_DNA"/>
</dbReference>
<evidence type="ECO:0000256" key="1">
    <source>
        <dbReference type="ARBA" id="ARBA00022714"/>
    </source>
</evidence>
<keyword evidence="7" id="KW-1185">Reference proteome</keyword>
<organism evidence="6 7">
    <name type="scientific">Aquirufa regiilacus</name>
    <dbReference type="NCBI Taxonomy" id="3024868"/>
    <lineage>
        <taxon>Bacteria</taxon>
        <taxon>Pseudomonadati</taxon>
        <taxon>Bacteroidota</taxon>
        <taxon>Cytophagia</taxon>
        <taxon>Cytophagales</taxon>
        <taxon>Flectobacillaceae</taxon>
        <taxon>Aquirufa</taxon>
    </lineage>
</organism>
<dbReference type="Gene3D" id="2.102.10.10">
    <property type="entry name" value="Rieske [2Fe-2S] iron-sulphur domain"/>
    <property type="match status" value="1"/>
</dbReference>
<sequence>MQSKMKRNEFLKSMGLKGASLLAVYCGASALSSCQNEALTPASAVDFSLDLSNASYAALNTVGKYVIYNQIVIARVSSTSFAAVTQICTHEGKAQVIYNGSKFYCNAHGATFSTTGAALSVTSKALTTYQTALTGTTLRIYA</sequence>
<gene>
    <name evidence="6" type="ORF">PQG45_07725</name>
</gene>
<protein>
    <submittedName>
        <fullName evidence="6">Rieske 2Fe-2S domain-containing protein</fullName>
    </submittedName>
</protein>
<dbReference type="RefSeq" id="WP_316070624.1">
    <property type="nucleotide sequence ID" value="NZ_JAVNWW010000003.1"/>
</dbReference>
<name>A0ABU3TSS6_9BACT</name>
<comment type="caution">
    <text evidence="6">The sequence shown here is derived from an EMBL/GenBank/DDBJ whole genome shotgun (WGS) entry which is preliminary data.</text>
</comment>